<dbReference type="EMBL" id="BK067788">
    <property type="protein sequence ID" value="DBA52014.1"/>
    <property type="molecule type" value="Genomic_DNA"/>
</dbReference>
<organism evidence="1">
    <name type="scientific">Nitrosopumilaceae spindle-shaped virus</name>
    <dbReference type="NCBI Taxonomy" id="3065433"/>
    <lineage>
        <taxon>Viruses</taxon>
    </lineage>
</organism>
<accession>A0AAT9J9S1</accession>
<reference evidence="1" key="2">
    <citation type="submission" date="2024-03" db="EMBL/GenBank/DDBJ databases">
        <authorList>
            <person name="Ni Y."/>
            <person name="Xu T."/>
            <person name="Yan S."/>
            <person name="Chen L."/>
            <person name="Wang Y."/>
        </authorList>
    </citation>
    <scope>NUCLEOTIDE SEQUENCE</scope>
    <source>
        <strain evidence="1">NTM1</strain>
    </source>
</reference>
<proteinExistence type="predicted"/>
<evidence type="ECO:0000313" key="1">
    <source>
        <dbReference type="EMBL" id="DBA52014.1"/>
    </source>
</evidence>
<sequence>MNVPPTNAFDKIHSDNGTISAVNFSMPLTVSGGSGIQVKSNNATHTLQISSSISQASGTYNTTQANNVNINSGGYKINFINGTGATVNLKNSGSGNQINVTVSATGTSSGVSSLNALTGALTIACVSGNTTCTNTGGNTITVNTAYNVVVTGGSTQTITKGLTLNALTLGGNAAGGNKNFTGLADVNGTRFFQNGKQVLDTLVAGSGIGISGSGNSRTISNTGILSAITSVNSQTGPSISVIRQPSYTTITNSTNNIKVGIDAAGVMELNGTQTATGGKTFSGGITMSGSNINVNNNNINNINQANLGTSTNTDGLPFNILDFFAIGSPPSFYTDVDQNLYYSSGWKSRQGGGGSHIQMQGGSSLTQGIEFDISDGNTGTAKGGSLNLIQVMQMAQTSITNYVDTLFKTKITQYNSINTKGWGIPAIYGSGRLTGLTGASGTVTSYTVGPSDGDFEVSFNIHATTSTTYSFSILMNYTDDTSVARTVKMPFSTPTAAIQNTFTNTNGPIGDGQSLSIRAKAGTTISIGTDPAGTYTAITYNIDGIIKQIS</sequence>
<reference evidence="1" key="1">
    <citation type="journal article" date="2024" name="Environ. Microbiol. Rep.">
        <title>Hiding in plain sight: The discovery of complete genomes of 11 hypothetical spindle-shaped viruses that putatively infect mesophilic ammonia-oxidizing archaea.</title>
        <authorList>
            <person name="Ni Y."/>
            <person name="Xu T."/>
            <person name="Yan S."/>
            <person name="Chen L."/>
            <person name="Wang Y."/>
        </authorList>
    </citation>
    <scope>NUCLEOTIDE SEQUENCE</scope>
    <source>
        <strain evidence="1">NTM1</strain>
    </source>
</reference>
<protein>
    <submittedName>
        <fullName evidence="1">ORF56</fullName>
    </submittedName>
</protein>
<name>A0AAT9J9S1_9VIRU</name>